<dbReference type="EC" id="3.1.3.1" evidence="4"/>
<dbReference type="PANTHER" id="PTHR43606">
    <property type="entry name" value="PHOSPHATASE, PUTATIVE (AFU_ORTHOLOGUE AFUA_6G08710)-RELATED"/>
    <property type="match status" value="1"/>
</dbReference>
<feature type="domain" description="Phospholipase D N-terminal" evidence="3">
    <location>
        <begin position="36"/>
        <end position="125"/>
    </location>
</feature>
<reference evidence="4 5" key="1">
    <citation type="submission" date="2024-06" db="EMBL/GenBank/DDBJ databases">
        <title>Sorghum-associated microbial communities from plants grown in Nebraska, USA.</title>
        <authorList>
            <person name="Schachtman D."/>
        </authorList>
    </citation>
    <scope>NUCLEOTIDE SEQUENCE [LARGE SCALE GENOMIC DNA]</scope>
    <source>
        <strain evidence="4 5">2814</strain>
    </source>
</reference>
<name>A0ABV2RCL6_9CAUL</name>
<dbReference type="Proteomes" id="UP001549313">
    <property type="component" value="Unassembled WGS sequence"/>
</dbReference>
<feature type="domain" description="PhoD-like phosphatase metallophosphatase" evidence="2">
    <location>
        <begin position="136"/>
        <end position="528"/>
    </location>
</feature>
<dbReference type="InterPro" id="IPR038607">
    <property type="entry name" value="PhoD-like_sf"/>
</dbReference>
<keyword evidence="1" id="KW-0732">Signal</keyword>
<proteinExistence type="predicted"/>
<dbReference type="EMBL" id="JBEPTF010000003">
    <property type="protein sequence ID" value="MET4684320.1"/>
    <property type="molecule type" value="Genomic_DNA"/>
</dbReference>
<dbReference type="CDD" id="cd07389">
    <property type="entry name" value="MPP_PhoD"/>
    <property type="match status" value="1"/>
</dbReference>
<dbReference type="SUPFAM" id="SSF56300">
    <property type="entry name" value="Metallo-dependent phosphatases"/>
    <property type="match status" value="1"/>
</dbReference>
<protein>
    <submittedName>
        <fullName evidence="4">Alkaline phosphatase D</fullName>
        <ecNumber evidence="4">3.1.3.1</ecNumber>
    </submittedName>
</protein>
<evidence type="ECO:0000313" key="5">
    <source>
        <dbReference type="Proteomes" id="UP001549313"/>
    </source>
</evidence>
<dbReference type="RefSeq" id="WP_354089287.1">
    <property type="nucleotide sequence ID" value="NZ_JBEPTF010000003.1"/>
</dbReference>
<feature type="chain" id="PRO_5047183111" evidence="1">
    <location>
        <begin position="25"/>
        <end position="560"/>
    </location>
</feature>
<organism evidence="4 5">
    <name type="scientific">Brevundimonas faecalis</name>
    <dbReference type="NCBI Taxonomy" id="947378"/>
    <lineage>
        <taxon>Bacteria</taxon>
        <taxon>Pseudomonadati</taxon>
        <taxon>Pseudomonadota</taxon>
        <taxon>Alphaproteobacteria</taxon>
        <taxon>Caulobacterales</taxon>
        <taxon>Caulobacteraceae</taxon>
        <taxon>Brevundimonas</taxon>
    </lineage>
</organism>
<dbReference type="InterPro" id="IPR006311">
    <property type="entry name" value="TAT_signal"/>
</dbReference>
<evidence type="ECO:0000256" key="1">
    <source>
        <dbReference type="SAM" id="SignalP"/>
    </source>
</evidence>
<dbReference type="GO" id="GO:0004035">
    <property type="term" value="F:alkaline phosphatase activity"/>
    <property type="evidence" value="ECO:0007669"/>
    <property type="project" value="UniProtKB-EC"/>
</dbReference>
<keyword evidence="5" id="KW-1185">Reference proteome</keyword>
<evidence type="ECO:0000259" key="2">
    <source>
        <dbReference type="Pfam" id="PF09423"/>
    </source>
</evidence>
<evidence type="ECO:0000313" key="4">
    <source>
        <dbReference type="EMBL" id="MET4684320.1"/>
    </source>
</evidence>
<dbReference type="Pfam" id="PF09423">
    <property type="entry name" value="PhoD"/>
    <property type="match status" value="1"/>
</dbReference>
<dbReference type="PROSITE" id="PS51318">
    <property type="entry name" value="TAT"/>
    <property type="match status" value="1"/>
</dbReference>
<dbReference type="PANTHER" id="PTHR43606:SF2">
    <property type="entry name" value="ALKALINE PHOSPHATASE FAMILY PROTEIN (AFU_ORTHOLOGUE AFUA_5G03860)"/>
    <property type="match status" value="1"/>
</dbReference>
<accession>A0ABV2RCL6</accession>
<dbReference type="InterPro" id="IPR032093">
    <property type="entry name" value="PhoD_N"/>
</dbReference>
<comment type="caution">
    <text evidence="4">The sequence shown here is derived from an EMBL/GenBank/DDBJ whole genome shotgun (WGS) entry which is preliminary data.</text>
</comment>
<feature type="signal peptide" evidence="1">
    <location>
        <begin position="1"/>
        <end position="24"/>
    </location>
</feature>
<dbReference type="InterPro" id="IPR052900">
    <property type="entry name" value="Phospholipid_Metab_Enz"/>
</dbReference>
<dbReference type="Gene3D" id="2.60.40.380">
    <property type="entry name" value="Purple acid phosphatase-like, N-terminal"/>
    <property type="match status" value="1"/>
</dbReference>
<sequence>MKMNRRGLLGLFGASAALGGAVEAAAGAAPSVAFVHGVASGDPGTDRVILWTRVTPAEGVSAPVNVAWRVLEGEGDRVVASGRFETGADRDYTVKVDATGLRAGRDYRYDFTVGEIRSPMGRTRTLAAEGAAPVNLAVVSCQLYPGGLFNAYEVIAALPSLDAVVHLGDYIYEYGAEDDAYGMATGAKLGRTPEPRHEIVSLADYRVRHAQYKTDADLQAAHARAPFICVWDDHETANDAWLHGAENHQPETEGDFAVRKAAALKAYYEWMPIREAAPGALKEAIHRSFHFGDLASLMMVETRLTGRTEPLAYEKDLTAKDGPDGEPVLDLEAFHAKLNDPSRDLMGQAQRDWLKGELAASKAKGRPWQVLGNQVVMARVAGPDVAKTLTPEQVQGLMAMVPEAYRDQLEQALFLFSLGMPFNLDAWDGYPAGRERLYAAFAEAGVQPIVLAGDSHAFWVNELKDAKGERRAVEFGTSAVSSPSISDAVGGFPLGPLLMQANPEVRFCDQSAKGFILLTLRPDMAEAALMQVSTIFAKPFEVTALKRMRVRAADGVLTEA</sequence>
<dbReference type="InterPro" id="IPR029052">
    <property type="entry name" value="Metallo-depent_PP-like"/>
</dbReference>
<keyword evidence="4" id="KW-0378">Hydrolase</keyword>
<dbReference type="Pfam" id="PF16655">
    <property type="entry name" value="PhoD_N"/>
    <property type="match status" value="1"/>
</dbReference>
<dbReference type="InterPro" id="IPR018946">
    <property type="entry name" value="PhoD-like_MPP"/>
</dbReference>
<dbReference type="Gene3D" id="3.60.21.70">
    <property type="entry name" value="PhoD-like phosphatase"/>
    <property type="match status" value="1"/>
</dbReference>
<gene>
    <name evidence="4" type="ORF">ABIE19_002257</name>
</gene>
<evidence type="ECO:0000259" key="3">
    <source>
        <dbReference type="Pfam" id="PF16655"/>
    </source>
</evidence>